<proteinExistence type="predicted"/>
<comment type="caution">
    <text evidence="2">The sequence shown here is derived from an EMBL/GenBank/DDBJ whole genome shotgun (WGS) entry which is preliminary data.</text>
</comment>
<dbReference type="Proteomes" id="UP000563050">
    <property type="component" value="Unassembled WGS sequence"/>
</dbReference>
<evidence type="ECO:0000256" key="1">
    <source>
        <dbReference type="SAM" id="MobiDB-lite"/>
    </source>
</evidence>
<evidence type="ECO:0000313" key="2">
    <source>
        <dbReference type="EMBL" id="MBB3185623.1"/>
    </source>
</evidence>
<gene>
    <name evidence="2" type="ORF">FHR95_003214</name>
</gene>
<name>A0A7W5DNZ9_9GAMM</name>
<evidence type="ECO:0000313" key="3">
    <source>
        <dbReference type="Proteomes" id="UP000563050"/>
    </source>
</evidence>
<protein>
    <submittedName>
        <fullName evidence="2">Uncharacterized protein</fullName>
    </submittedName>
</protein>
<dbReference type="RefSeq" id="WP_183315134.1">
    <property type="nucleotide sequence ID" value="NZ_JACHXQ010000015.1"/>
</dbReference>
<sequence length="48" mass="5077">MTGSFSDHIALGGTTEKFFLLSTTQADLSNGSGTRKPKKTGQCPAFKL</sequence>
<organism evidence="2 3">
    <name type="scientific">Halomonas fontilapidosi</name>
    <dbReference type="NCBI Taxonomy" id="616675"/>
    <lineage>
        <taxon>Bacteria</taxon>
        <taxon>Pseudomonadati</taxon>
        <taxon>Pseudomonadota</taxon>
        <taxon>Gammaproteobacteria</taxon>
        <taxon>Oceanospirillales</taxon>
        <taxon>Halomonadaceae</taxon>
        <taxon>Halomonas</taxon>
    </lineage>
</organism>
<keyword evidence="3" id="KW-1185">Reference proteome</keyword>
<accession>A0A7W5DNZ9</accession>
<dbReference type="AlphaFoldDB" id="A0A7W5DNZ9"/>
<dbReference type="EMBL" id="JACHXQ010000015">
    <property type="protein sequence ID" value="MBB3185623.1"/>
    <property type="molecule type" value="Genomic_DNA"/>
</dbReference>
<reference evidence="2 3" key="1">
    <citation type="submission" date="2020-08" db="EMBL/GenBank/DDBJ databases">
        <title>Genomic Encyclopedia of Type Strains, Phase III (KMG-III): the genomes of soil and plant-associated and newly described type strains.</title>
        <authorList>
            <person name="Whitman W."/>
        </authorList>
    </citation>
    <scope>NUCLEOTIDE SEQUENCE [LARGE SCALE GENOMIC DNA]</scope>
    <source>
        <strain evidence="2 3">CECT 7341</strain>
    </source>
</reference>
<feature type="region of interest" description="Disordered" evidence="1">
    <location>
        <begin position="27"/>
        <end position="48"/>
    </location>
</feature>